<gene>
    <name evidence="2" type="ORF">AUJ66_07940</name>
</gene>
<dbReference type="AlphaFoldDB" id="A0A1J4S9F2"/>
<dbReference type="Proteomes" id="UP000182278">
    <property type="component" value="Unassembled WGS sequence"/>
</dbReference>
<reference evidence="2 3" key="1">
    <citation type="journal article" date="2016" name="Environ. Microbiol.">
        <title>Genomic resolution of a cold subsurface aquifer community provides metabolic insights for novel microbes adapted to high CO concentrations.</title>
        <authorList>
            <person name="Probst A.J."/>
            <person name="Castelle C.J."/>
            <person name="Singh A."/>
            <person name="Brown C.T."/>
            <person name="Anantharaman K."/>
            <person name="Sharon I."/>
            <person name="Hug L.A."/>
            <person name="Burstein D."/>
            <person name="Emerson J.B."/>
            <person name="Thomas B.C."/>
            <person name="Banfield J.F."/>
        </authorList>
    </citation>
    <scope>NUCLEOTIDE SEQUENCE [LARGE SCALE GENOMIC DNA]</scope>
    <source>
        <strain evidence="2">CG1_02_38_46</strain>
    </source>
</reference>
<organism evidence="2 3">
    <name type="scientific">Candidatus Desantisbacteria bacterium CG1_02_38_46</name>
    <dbReference type="NCBI Taxonomy" id="1817893"/>
    <lineage>
        <taxon>Bacteria</taxon>
        <taxon>Candidatus Desantisiibacteriota</taxon>
    </lineage>
</organism>
<dbReference type="STRING" id="1817893.AUJ66_07940"/>
<comment type="similarity">
    <text evidence="1">Belongs to the UPF0111 family.</text>
</comment>
<proteinExistence type="inferred from homology"/>
<comment type="caution">
    <text evidence="2">The sequence shown here is derived from an EMBL/GenBank/DDBJ whole genome shotgun (WGS) entry which is preliminary data.</text>
</comment>
<dbReference type="InterPro" id="IPR018445">
    <property type="entry name" value="Put_Phosphate_transp_reg"/>
</dbReference>
<dbReference type="PANTHER" id="PTHR36536">
    <property type="entry name" value="UPF0111 PROTEIN HI_1603"/>
    <property type="match status" value="1"/>
</dbReference>
<sequence length="215" mass="24853">MPFFYTKQNKLLKMLERYLLKIEESMGGFKKTIEVYFEKGLCENFSELVEKVHIAESSADDIRREIEIELYEKSLIPESRGDVLGLLENTDRVPDKAQSVLYQIQTEFLQIPEFLKDEFSHLVNINFDAFNDLARAIRKLFENIKEVKDITNEIDKKESASDRLERGAIKKIFSSDIDVGQKILLKELVIEIGSISDLSEEVGDRINIIAAKRMV</sequence>
<dbReference type="InterPro" id="IPR038078">
    <property type="entry name" value="PhoU-like_sf"/>
</dbReference>
<dbReference type="Gene3D" id="1.20.58.220">
    <property type="entry name" value="Phosphate transport system protein phou homolog 2, domain 2"/>
    <property type="match status" value="1"/>
</dbReference>
<evidence type="ECO:0000313" key="3">
    <source>
        <dbReference type="Proteomes" id="UP000182278"/>
    </source>
</evidence>
<accession>A0A1J4S9F2</accession>
<evidence type="ECO:0000313" key="2">
    <source>
        <dbReference type="EMBL" id="OIN95936.1"/>
    </source>
</evidence>
<dbReference type="Pfam" id="PF01865">
    <property type="entry name" value="PhoU_div"/>
    <property type="match status" value="1"/>
</dbReference>
<protein>
    <submittedName>
        <fullName evidence="2">TIGR00153 family protein</fullName>
    </submittedName>
</protein>
<dbReference type="EMBL" id="MNUO01000121">
    <property type="protein sequence ID" value="OIN95936.1"/>
    <property type="molecule type" value="Genomic_DNA"/>
</dbReference>
<dbReference type="PANTHER" id="PTHR36536:SF3">
    <property type="entry name" value="UPF0111 PROTEIN HI_1603"/>
    <property type="match status" value="1"/>
</dbReference>
<dbReference type="NCBIfam" id="TIGR00153">
    <property type="entry name" value="TIGR00153 family protein"/>
    <property type="match status" value="1"/>
</dbReference>
<evidence type="ECO:0000256" key="1">
    <source>
        <dbReference type="ARBA" id="ARBA00008591"/>
    </source>
</evidence>
<dbReference type="InterPro" id="IPR002727">
    <property type="entry name" value="DUF47"/>
</dbReference>
<name>A0A1J4S9F2_9BACT</name>